<name>A0A1Y2L107_9PROT</name>
<dbReference type="OrthoDB" id="7363485at2"/>
<dbReference type="RefSeq" id="WP_085581750.1">
    <property type="nucleotide sequence ID" value="NZ_JFKA01000003.1"/>
</dbReference>
<organism evidence="2 3">
    <name type="scientific">Thalassospira mesophila</name>
    <dbReference type="NCBI Taxonomy" id="1293891"/>
    <lineage>
        <taxon>Bacteria</taxon>
        <taxon>Pseudomonadati</taxon>
        <taxon>Pseudomonadota</taxon>
        <taxon>Alphaproteobacteria</taxon>
        <taxon>Rhodospirillales</taxon>
        <taxon>Thalassospiraceae</taxon>
        <taxon>Thalassospira</taxon>
    </lineage>
</organism>
<dbReference type="AlphaFoldDB" id="A0A1Y2L107"/>
<dbReference type="PROSITE" id="PS51257">
    <property type="entry name" value="PROKAR_LIPOPROTEIN"/>
    <property type="match status" value="1"/>
</dbReference>
<evidence type="ECO:0000256" key="1">
    <source>
        <dbReference type="SAM" id="SignalP"/>
    </source>
</evidence>
<dbReference type="InterPro" id="IPR043856">
    <property type="entry name" value="DUF5818"/>
</dbReference>
<gene>
    <name evidence="2" type="ORF">TMES_09275</name>
</gene>
<keyword evidence="1" id="KW-0732">Signal</keyword>
<evidence type="ECO:0000313" key="2">
    <source>
        <dbReference type="EMBL" id="OSQ38911.1"/>
    </source>
</evidence>
<keyword evidence="3" id="KW-1185">Reference proteome</keyword>
<accession>A0A1Y2L107</accession>
<feature type="chain" id="PRO_5012372807" description="Lipoprotein" evidence="1">
    <location>
        <begin position="27"/>
        <end position="105"/>
    </location>
</feature>
<sequence>MKFWLGNRHIKIVAVSTLVLMLGACAAFNRDNITVSGEITDQGQECVTFRANDGTLYALANKASDFRTGDTVRVTGHSALMTTCREATTLIVDKITLLSPAPAGQ</sequence>
<evidence type="ECO:0008006" key="4">
    <source>
        <dbReference type="Google" id="ProtNLM"/>
    </source>
</evidence>
<feature type="signal peptide" evidence="1">
    <location>
        <begin position="1"/>
        <end position="26"/>
    </location>
</feature>
<reference evidence="2 3" key="1">
    <citation type="submission" date="2014-03" db="EMBL/GenBank/DDBJ databases">
        <title>The draft genome sequence of Thalassospira mesophila JCM 18969.</title>
        <authorList>
            <person name="Lai Q."/>
            <person name="Shao Z."/>
        </authorList>
    </citation>
    <scope>NUCLEOTIDE SEQUENCE [LARGE SCALE GENOMIC DNA]</scope>
    <source>
        <strain evidence="2 3">JCM 18969</strain>
    </source>
</reference>
<evidence type="ECO:0000313" key="3">
    <source>
        <dbReference type="Proteomes" id="UP000193391"/>
    </source>
</evidence>
<dbReference type="STRING" id="1293891.TMES_09275"/>
<dbReference type="Pfam" id="PF19135">
    <property type="entry name" value="DUF5818"/>
    <property type="match status" value="1"/>
</dbReference>
<comment type="caution">
    <text evidence="2">The sequence shown here is derived from an EMBL/GenBank/DDBJ whole genome shotgun (WGS) entry which is preliminary data.</text>
</comment>
<proteinExistence type="predicted"/>
<dbReference type="EMBL" id="JFKA01000003">
    <property type="protein sequence ID" value="OSQ38911.1"/>
    <property type="molecule type" value="Genomic_DNA"/>
</dbReference>
<protein>
    <recommendedName>
        <fullName evidence="4">Lipoprotein</fullName>
    </recommendedName>
</protein>
<dbReference type="Proteomes" id="UP000193391">
    <property type="component" value="Unassembled WGS sequence"/>
</dbReference>